<dbReference type="GO" id="GO:0006915">
    <property type="term" value="P:apoptotic process"/>
    <property type="evidence" value="ECO:0007669"/>
    <property type="project" value="UniProtKB-KW"/>
</dbReference>
<dbReference type="GO" id="GO:0042981">
    <property type="term" value="P:regulation of apoptotic process"/>
    <property type="evidence" value="ECO:0007669"/>
    <property type="project" value="InterPro"/>
</dbReference>
<protein>
    <submittedName>
        <fullName evidence="3">FAS-associated death domain protein-like</fullName>
    </submittedName>
</protein>
<dbReference type="InterPro" id="IPR011029">
    <property type="entry name" value="DEATH-like_dom_sf"/>
</dbReference>
<dbReference type="SUPFAM" id="SSF47986">
    <property type="entry name" value="DEATH domain"/>
    <property type="match status" value="1"/>
</dbReference>
<evidence type="ECO:0000256" key="1">
    <source>
        <dbReference type="ARBA" id="ARBA00022703"/>
    </source>
</evidence>
<dbReference type="PANTHER" id="PTHR48169">
    <property type="entry name" value="DED DOMAIN-CONTAINING PROTEIN"/>
    <property type="match status" value="1"/>
</dbReference>
<dbReference type="AlphaFoldDB" id="A0AAV4J1L5"/>
<dbReference type="Gene3D" id="1.10.533.10">
    <property type="entry name" value="Death Domain, Fas"/>
    <property type="match status" value="2"/>
</dbReference>
<keyword evidence="4" id="KW-1185">Reference proteome</keyword>
<dbReference type="Pfam" id="PF00531">
    <property type="entry name" value="Death"/>
    <property type="match status" value="1"/>
</dbReference>
<accession>A0AAV4J1L5</accession>
<dbReference type="CDD" id="cd01670">
    <property type="entry name" value="Death"/>
    <property type="match status" value="1"/>
</dbReference>
<evidence type="ECO:0000259" key="2">
    <source>
        <dbReference type="PROSITE" id="PS50168"/>
    </source>
</evidence>
<dbReference type="Pfam" id="PF01335">
    <property type="entry name" value="DED"/>
    <property type="match status" value="1"/>
</dbReference>
<dbReference type="Proteomes" id="UP000762676">
    <property type="component" value="Unassembled WGS sequence"/>
</dbReference>
<evidence type="ECO:0000313" key="3">
    <source>
        <dbReference type="EMBL" id="GFS16290.1"/>
    </source>
</evidence>
<dbReference type="InterPro" id="IPR001875">
    <property type="entry name" value="DED_dom"/>
</dbReference>
<dbReference type="EMBL" id="BMAT01006608">
    <property type="protein sequence ID" value="GFS16290.1"/>
    <property type="molecule type" value="Genomic_DNA"/>
</dbReference>
<dbReference type="PROSITE" id="PS50168">
    <property type="entry name" value="DED"/>
    <property type="match status" value="1"/>
</dbReference>
<sequence length="186" mass="21389">MDESQKQEFRALIVKITNDIDSDDFNKLKSLCKDFIGQRDLSKLNTPLDLLHQLEQHQKLKPNDVEFLNYLLEHGCKNGSTLKSHVTTYEIKWSSSKDTPKDMKRVATFLANNLGREYKRVLRSAGLPDNRIDILIEDNPRNTREVIYQGFCECFSRDASIEDIIQALEASRCKNLADKVRGNDLG</sequence>
<gene>
    <name evidence="3" type="ORF">ElyMa_003210300</name>
</gene>
<proteinExistence type="predicted"/>
<dbReference type="GO" id="GO:0007165">
    <property type="term" value="P:signal transduction"/>
    <property type="evidence" value="ECO:0007669"/>
    <property type="project" value="InterPro"/>
</dbReference>
<feature type="domain" description="DED" evidence="2">
    <location>
        <begin position="8"/>
        <end position="72"/>
    </location>
</feature>
<name>A0AAV4J1L5_9GAST</name>
<organism evidence="3 4">
    <name type="scientific">Elysia marginata</name>
    <dbReference type="NCBI Taxonomy" id="1093978"/>
    <lineage>
        <taxon>Eukaryota</taxon>
        <taxon>Metazoa</taxon>
        <taxon>Spiralia</taxon>
        <taxon>Lophotrochozoa</taxon>
        <taxon>Mollusca</taxon>
        <taxon>Gastropoda</taxon>
        <taxon>Heterobranchia</taxon>
        <taxon>Euthyneura</taxon>
        <taxon>Panpulmonata</taxon>
        <taxon>Sacoglossa</taxon>
        <taxon>Placobranchoidea</taxon>
        <taxon>Plakobranchidae</taxon>
        <taxon>Elysia</taxon>
    </lineage>
</organism>
<dbReference type="PANTHER" id="PTHR48169:SF7">
    <property type="entry name" value="CASPASE 10"/>
    <property type="match status" value="1"/>
</dbReference>
<dbReference type="InterPro" id="IPR000488">
    <property type="entry name" value="Death_dom"/>
</dbReference>
<comment type="caution">
    <text evidence="3">The sequence shown here is derived from an EMBL/GenBank/DDBJ whole genome shotgun (WGS) entry which is preliminary data.</text>
</comment>
<evidence type="ECO:0000313" key="4">
    <source>
        <dbReference type="Proteomes" id="UP000762676"/>
    </source>
</evidence>
<reference evidence="3 4" key="1">
    <citation type="journal article" date="2021" name="Elife">
        <title>Chloroplast acquisition without the gene transfer in kleptoplastic sea slugs, Plakobranchus ocellatus.</title>
        <authorList>
            <person name="Maeda T."/>
            <person name="Takahashi S."/>
            <person name="Yoshida T."/>
            <person name="Shimamura S."/>
            <person name="Takaki Y."/>
            <person name="Nagai Y."/>
            <person name="Toyoda A."/>
            <person name="Suzuki Y."/>
            <person name="Arimoto A."/>
            <person name="Ishii H."/>
            <person name="Satoh N."/>
            <person name="Nishiyama T."/>
            <person name="Hasebe M."/>
            <person name="Maruyama T."/>
            <person name="Minagawa J."/>
            <person name="Obokata J."/>
            <person name="Shigenobu S."/>
        </authorList>
    </citation>
    <scope>NUCLEOTIDE SEQUENCE [LARGE SCALE GENOMIC DNA]</scope>
</reference>
<keyword evidence="1" id="KW-0053">Apoptosis</keyword>